<protein>
    <recommendedName>
        <fullName evidence="2">Apple domain-containing protein</fullName>
    </recommendedName>
</protein>
<dbReference type="Gene3D" id="3.50.4.10">
    <property type="entry name" value="Hepatocyte Growth Factor"/>
    <property type="match status" value="1"/>
</dbReference>
<organism evidence="3 4">
    <name type="scientific">Pseudoponticoccus marisrubri</name>
    <dbReference type="NCBI Taxonomy" id="1685382"/>
    <lineage>
        <taxon>Bacteria</taxon>
        <taxon>Pseudomonadati</taxon>
        <taxon>Pseudomonadota</taxon>
        <taxon>Alphaproteobacteria</taxon>
        <taxon>Rhodobacterales</taxon>
        <taxon>Roseobacteraceae</taxon>
        <taxon>Pseudoponticoccus</taxon>
    </lineage>
</organism>
<dbReference type="SUPFAM" id="SSF57414">
    <property type="entry name" value="Hairpin loop containing domain-like"/>
    <property type="match status" value="1"/>
</dbReference>
<dbReference type="Pfam" id="PF14295">
    <property type="entry name" value="PAN_4"/>
    <property type="match status" value="1"/>
</dbReference>
<accession>A0A0W7WED2</accession>
<dbReference type="InterPro" id="IPR003609">
    <property type="entry name" value="Pan_app"/>
</dbReference>
<evidence type="ECO:0000313" key="3">
    <source>
        <dbReference type="EMBL" id="KUF08814.1"/>
    </source>
</evidence>
<dbReference type="AlphaFoldDB" id="A0A0W7WED2"/>
<dbReference type="Proteomes" id="UP000054396">
    <property type="component" value="Unassembled WGS sequence"/>
</dbReference>
<evidence type="ECO:0000256" key="1">
    <source>
        <dbReference type="SAM" id="MobiDB-lite"/>
    </source>
</evidence>
<dbReference type="RefSeq" id="WP_058864131.1">
    <property type="nucleotide sequence ID" value="NZ_LPXO01000022.1"/>
</dbReference>
<feature type="region of interest" description="Disordered" evidence="1">
    <location>
        <begin position="13"/>
        <end position="53"/>
    </location>
</feature>
<proteinExistence type="predicted"/>
<feature type="compositionally biased region" description="Polar residues" evidence="1">
    <location>
        <begin position="15"/>
        <end position="27"/>
    </location>
</feature>
<evidence type="ECO:0000313" key="4">
    <source>
        <dbReference type="Proteomes" id="UP000054396"/>
    </source>
</evidence>
<feature type="domain" description="Apple" evidence="2">
    <location>
        <begin position="69"/>
        <end position="116"/>
    </location>
</feature>
<dbReference type="EMBL" id="LPXO01000022">
    <property type="protein sequence ID" value="KUF08814.1"/>
    <property type="molecule type" value="Genomic_DNA"/>
</dbReference>
<dbReference type="OrthoDB" id="122807at2"/>
<comment type="caution">
    <text evidence="3">The sequence shown here is derived from an EMBL/GenBank/DDBJ whole genome shotgun (WGS) entry which is preliminary data.</text>
</comment>
<reference evidence="3 4" key="1">
    <citation type="submission" date="2015-12" db="EMBL/GenBank/DDBJ databases">
        <authorList>
            <person name="Shamseldin A."/>
            <person name="Moawad H."/>
            <person name="Abd El-Rahim W.M."/>
            <person name="Sadowsky M.J."/>
        </authorList>
    </citation>
    <scope>NUCLEOTIDE SEQUENCE [LARGE SCALE GENOMIC DNA]</scope>
    <source>
        <strain evidence="3 4">SJ5A-1</strain>
    </source>
</reference>
<keyword evidence="4" id="KW-1185">Reference proteome</keyword>
<gene>
    <name evidence="3" type="ORF">AVJ23_20645</name>
</gene>
<name>A0A0W7WED2_9RHOB</name>
<sequence>MSLALTLWVTGGHAQGNSVEDTPSGDQLQPAPPAASSDPDAPRPGLAEGTLSPGEITGLLARHSHVVNVNIPGRDLQTGIPVPDTGTCALLCAADTRCAAWTYVNPGVQADSAMCWKKGDVPPGRVDECCTSGLARR</sequence>
<evidence type="ECO:0000259" key="2">
    <source>
        <dbReference type="Pfam" id="PF14295"/>
    </source>
</evidence>